<keyword evidence="5" id="KW-0547">Nucleotide-binding</keyword>
<evidence type="ECO:0000256" key="2">
    <source>
        <dbReference type="SAM" id="MobiDB-lite"/>
    </source>
</evidence>
<keyword evidence="1" id="KW-0723">Serine/threonine-protein kinase</keyword>
<keyword evidence="1" id="KW-0808">Transferase</keyword>
<dbReference type="AlphaFoldDB" id="A0AAE6NIQ4"/>
<evidence type="ECO:0000313" key="4">
    <source>
        <dbReference type="EMBL" id="OSY35938.1"/>
    </source>
</evidence>
<dbReference type="InterPro" id="IPR036890">
    <property type="entry name" value="HATPase_C_sf"/>
</dbReference>
<evidence type="ECO:0000313" key="5">
    <source>
        <dbReference type="EMBL" id="QEV52266.1"/>
    </source>
</evidence>
<name>A0AAE6NIQ4_STRPT</name>
<keyword evidence="6" id="KW-1185">Reference proteome</keyword>
<evidence type="ECO:0000313" key="6">
    <source>
        <dbReference type="Proteomes" id="UP000194225"/>
    </source>
</evidence>
<dbReference type="EMBL" id="MIGA01000085">
    <property type="protein sequence ID" value="OSY35938.1"/>
    <property type="molecule type" value="Genomic_DNA"/>
</dbReference>
<dbReference type="GO" id="GO:0005524">
    <property type="term" value="F:ATP binding"/>
    <property type="evidence" value="ECO:0007669"/>
    <property type="project" value="UniProtKB-KW"/>
</dbReference>
<evidence type="ECO:0000259" key="3">
    <source>
        <dbReference type="Pfam" id="PF13581"/>
    </source>
</evidence>
<reference evidence="4 6" key="1">
    <citation type="submission" date="2016-09" db="EMBL/GenBank/DDBJ databases">
        <title>Streptomyces platensis DSM40041, a candidate organism with high potential of specific P450 cytochromes.</title>
        <authorList>
            <person name="Grumaz C."/>
            <person name="Vainshtein Y."/>
            <person name="Kirstahler P."/>
            <person name="Sohn K."/>
        </authorList>
    </citation>
    <scope>NUCLEOTIDE SEQUENCE [LARGE SCALE GENOMIC DNA]</scope>
    <source>
        <strain evidence="4 6">DSM 40041</strain>
    </source>
</reference>
<keyword evidence="5" id="KW-0067">ATP-binding</keyword>
<dbReference type="SUPFAM" id="SSF55874">
    <property type="entry name" value="ATPase domain of HSP90 chaperone/DNA topoisomerase II/histidine kinase"/>
    <property type="match status" value="1"/>
</dbReference>
<sequence length="182" mass="19909">MSVRRMDRSALRPRAIALPYGATQLEQFRALTLFTESSDTVQAARKLVRSALEDWALGALVDDVVLCASELVGNAVHHAIPDDRLAVPTAARRIDVTLTKWPKWLFLGVTDEDSSPPQFSLGKASSPELVDDPPEPALLDSGRGLRIVQVLADSLWWSPEEVGGKTVFCRFDLVGRASDGRT</sequence>
<dbReference type="GO" id="GO:0004674">
    <property type="term" value="F:protein serine/threonine kinase activity"/>
    <property type="evidence" value="ECO:0007669"/>
    <property type="project" value="UniProtKB-KW"/>
</dbReference>
<dbReference type="InterPro" id="IPR003594">
    <property type="entry name" value="HATPase_dom"/>
</dbReference>
<dbReference type="PANTHER" id="PTHR35526:SF3">
    <property type="entry name" value="ANTI-SIGMA-F FACTOR RSBW"/>
    <property type="match status" value="1"/>
</dbReference>
<feature type="domain" description="Histidine kinase/HSP90-like ATPase" evidence="3">
    <location>
        <begin position="38"/>
        <end position="162"/>
    </location>
</feature>
<dbReference type="InterPro" id="IPR050267">
    <property type="entry name" value="Anti-sigma-factor_SerPK"/>
</dbReference>
<reference evidence="5 7" key="2">
    <citation type="submission" date="2017-09" db="EMBL/GenBank/DDBJ databases">
        <authorList>
            <person name="Lee N."/>
            <person name="Cho B.-K."/>
        </authorList>
    </citation>
    <scope>NUCLEOTIDE SEQUENCE [LARGE SCALE GENOMIC DNA]</scope>
    <source>
        <strain evidence="5 7">ATCC 23948</strain>
    </source>
</reference>
<evidence type="ECO:0000256" key="1">
    <source>
        <dbReference type="ARBA" id="ARBA00022527"/>
    </source>
</evidence>
<dbReference type="Gene3D" id="3.30.565.10">
    <property type="entry name" value="Histidine kinase-like ATPase, C-terminal domain"/>
    <property type="match status" value="1"/>
</dbReference>
<protein>
    <submittedName>
        <fullName evidence="5">ATP-binding protein</fullName>
    </submittedName>
    <submittedName>
        <fullName evidence="4">Histidine kinase-, DNA gyrase B-, and HSP90-like ATPase</fullName>
    </submittedName>
</protein>
<dbReference type="Proteomes" id="UP000194225">
    <property type="component" value="Unassembled WGS sequence"/>
</dbReference>
<dbReference type="KEGG" id="spla:CP981_11865"/>
<evidence type="ECO:0000313" key="7">
    <source>
        <dbReference type="Proteomes" id="UP000325458"/>
    </source>
</evidence>
<dbReference type="Pfam" id="PF13581">
    <property type="entry name" value="HATPase_c_2"/>
    <property type="match status" value="1"/>
</dbReference>
<proteinExistence type="predicted"/>
<gene>
    <name evidence="4" type="ORF">BG653_07011</name>
    <name evidence="5" type="ORF">CP981_11865</name>
</gene>
<organism evidence="5 7">
    <name type="scientific">Streptomyces platensis</name>
    <dbReference type="NCBI Taxonomy" id="58346"/>
    <lineage>
        <taxon>Bacteria</taxon>
        <taxon>Bacillati</taxon>
        <taxon>Actinomycetota</taxon>
        <taxon>Actinomycetes</taxon>
        <taxon>Kitasatosporales</taxon>
        <taxon>Streptomycetaceae</taxon>
        <taxon>Streptomyces</taxon>
    </lineage>
</organism>
<dbReference type="CDD" id="cd16936">
    <property type="entry name" value="HATPase_RsbW-like"/>
    <property type="match status" value="1"/>
</dbReference>
<keyword evidence="1" id="KW-0418">Kinase</keyword>
<dbReference type="EMBL" id="CP023691">
    <property type="protein sequence ID" value="QEV52266.1"/>
    <property type="molecule type" value="Genomic_DNA"/>
</dbReference>
<feature type="region of interest" description="Disordered" evidence="2">
    <location>
        <begin position="113"/>
        <end position="134"/>
    </location>
</feature>
<dbReference type="Proteomes" id="UP000325458">
    <property type="component" value="Chromosome"/>
</dbReference>
<dbReference type="PANTHER" id="PTHR35526">
    <property type="entry name" value="ANTI-SIGMA-F FACTOR RSBW-RELATED"/>
    <property type="match status" value="1"/>
</dbReference>
<accession>A0AAE6NIQ4</accession>